<gene>
    <name evidence="1" type="ORF">M9H77_02270</name>
</gene>
<proteinExistence type="predicted"/>
<accession>A0ACC0C8F0</accession>
<dbReference type="EMBL" id="CM044701">
    <property type="protein sequence ID" value="KAI5681043.1"/>
    <property type="molecule type" value="Genomic_DNA"/>
</dbReference>
<reference evidence="2" key="1">
    <citation type="journal article" date="2023" name="Nat. Plants">
        <title>Single-cell RNA sequencing provides a high-resolution roadmap for understanding the multicellular compartmentation of specialized metabolism.</title>
        <authorList>
            <person name="Sun S."/>
            <person name="Shen X."/>
            <person name="Li Y."/>
            <person name="Li Y."/>
            <person name="Wang S."/>
            <person name="Li R."/>
            <person name="Zhang H."/>
            <person name="Shen G."/>
            <person name="Guo B."/>
            <person name="Wei J."/>
            <person name="Xu J."/>
            <person name="St-Pierre B."/>
            <person name="Chen S."/>
            <person name="Sun C."/>
        </authorList>
    </citation>
    <scope>NUCLEOTIDE SEQUENCE [LARGE SCALE GENOMIC DNA]</scope>
</reference>
<dbReference type="Proteomes" id="UP001060085">
    <property type="component" value="Linkage Group LG01"/>
</dbReference>
<evidence type="ECO:0000313" key="2">
    <source>
        <dbReference type="Proteomes" id="UP001060085"/>
    </source>
</evidence>
<keyword evidence="2" id="KW-1185">Reference proteome</keyword>
<name>A0ACC0C8F0_CATRO</name>
<protein>
    <submittedName>
        <fullName evidence="1">Uncharacterized protein</fullName>
    </submittedName>
</protein>
<sequence length="374" mass="42236">MKRSPSSSCSSSSSCIESNDPQVKEQPKPCRSVVVKRSSRAKKICKQQDQNQSQINADSPTSARRSSIYRGVTRHRWTGRFEAHLWDKTTWNSIQNKKGRQRAYDNEEAAARTYDLAALKYWGPGTILNFPMETYTKELEEMQNLSKEEYLASLRRRSSGFSRGVSKYRGVARHHHNGRWEARIGRVFGNKYLYLGTYSTQEEAAAAYDMAAIEYRGPNAVTNFDISIYADKLKKVQEQMQIGKSKSSSTTDAQEDNLQEEKQVLDPKDSDITIPIVVMDPSEEHEHPWTLCLDTGFNSLPVSEIPFEKPAELPDLFVDSGFEDNIDFIFDAAPFVEIESSRELKNQDALSGNSTLCGVEVDSLASSISISRNI</sequence>
<organism evidence="1 2">
    <name type="scientific">Catharanthus roseus</name>
    <name type="common">Madagascar periwinkle</name>
    <name type="synonym">Vinca rosea</name>
    <dbReference type="NCBI Taxonomy" id="4058"/>
    <lineage>
        <taxon>Eukaryota</taxon>
        <taxon>Viridiplantae</taxon>
        <taxon>Streptophyta</taxon>
        <taxon>Embryophyta</taxon>
        <taxon>Tracheophyta</taxon>
        <taxon>Spermatophyta</taxon>
        <taxon>Magnoliopsida</taxon>
        <taxon>eudicotyledons</taxon>
        <taxon>Gunneridae</taxon>
        <taxon>Pentapetalae</taxon>
        <taxon>asterids</taxon>
        <taxon>lamiids</taxon>
        <taxon>Gentianales</taxon>
        <taxon>Apocynaceae</taxon>
        <taxon>Rauvolfioideae</taxon>
        <taxon>Vinceae</taxon>
        <taxon>Catharanthinae</taxon>
        <taxon>Catharanthus</taxon>
    </lineage>
</organism>
<comment type="caution">
    <text evidence="1">The sequence shown here is derived from an EMBL/GenBank/DDBJ whole genome shotgun (WGS) entry which is preliminary data.</text>
</comment>
<evidence type="ECO:0000313" key="1">
    <source>
        <dbReference type="EMBL" id="KAI5681043.1"/>
    </source>
</evidence>